<dbReference type="Pfam" id="PF12833">
    <property type="entry name" value="HTH_18"/>
    <property type="match status" value="1"/>
</dbReference>
<evidence type="ECO:0000256" key="5">
    <source>
        <dbReference type="ARBA" id="ARBA00023163"/>
    </source>
</evidence>
<protein>
    <recommendedName>
        <fullName evidence="6">Arabinose operon regulatory protein</fullName>
    </recommendedName>
</protein>
<dbReference type="Gene3D" id="1.10.10.60">
    <property type="entry name" value="Homeodomain-like"/>
    <property type="match status" value="1"/>
</dbReference>
<evidence type="ECO:0000313" key="8">
    <source>
        <dbReference type="EMBL" id="EDB5427734.1"/>
    </source>
</evidence>
<evidence type="ECO:0000256" key="6">
    <source>
        <dbReference type="ARBA" id="ARBA00044978"/>
    </source>
</evidence>
<dbReference type="PANTHER" id="PTHR11019">
    <property type="entry name" value="HTH-TYPE TRANSCRIPTIONAL REGULATOR NIMR"/>
    <property type="match status" value="1"/>
</dbReference>
<name>A0A627B5W3_SALER</name>
<feature type="domain" description="HTH araC/xylS-type" evidence="7">
    <location>
        <begin position="160"/>
        <end position="257"/>
    </location>
</feature>
<comment type="caution">
    <text evidence="8">The sequence shown here is derived from an EMBL/GenBank/DDBJ whole genome shotgun (WGS) entry which is preliminary data.</text>
</comment>
<keyword evidence="1" id="KW-0678">Repressor</keyword>
<dbReference type="SUPFAM" id="SSF51182">
    <property type="entry name" value="RmlC-like cupins"/>
    <property type="match status" value="1"/>
</dbReference>
<dbReference type="GO" id="GO:0003700">
    <property type="term" value="F:DNA-binding transcription factor activity"/>
    <property type="evidence" value="ECO:0007669"/>
    <property type="project" value="InterPro"/>
</dbReference>
<dbReference type="InterPro" id="IPR018062">
    <property type="entry name" value="HTH_AraC-typ_CS"/>
</dbReference>
<dbReference type="FunFam" id="1.10.10.60:FF:000132">
    <property type="entry name" value="AraC family transcriptional regulator"/>
    <property type="match status" value="1"/>
</dbReference>
<keyword evidence="2" id="KW-0805">Transcription regulation</keyword>
<dbReference type="InterPro" id="IPR020449">
    <property type="entry name" value="Tscrpt_reg_AraC-type_HTH"/>
</dbReference>
<dbReference type="InterPro" id="IPR003313">
    <property type="entry name" value="AraC-bd"/>
</dbReference>
<sequence length="265" mass="29902">MSINRQATGNPDLAKARVVGQTEICTPYETAQHSHQRHQLIYATRGVVHMATAAGEWILPPSRALWISGGIKHALTVKRPAEISILYIDQVIYPFKSFAQCCVVEVTPLVRELISACALLPWDYQAGSIEFRLSEVLIDQIKQLELAPLDLKLPQDERALRVVELLKLDPGNRKPLTELAREVGASARTIERLFSKETYLSFGAWRHRHRMLFAVERLAYGENVTRVALEAGYESSSSFIASFRTMFGTTPSRYFRFESVSPDQP</sequence>
<reference evidence="8" key="1">
    <citation type="submission" date="2018-07" db="EMBL/GenBank/DDBJ databases">
        <authorList>
            <consortium name="PulseNet: The National Subtyping Network for Foodborne Disease Surveillance"/>
            <person name="Tarr C.L."/>
            <person name="Trees E."/>
            <person name="Katz L.S."/>
            <person name="Carleton-Romer H.A."/>
            <person name="Stroika S."/>
            <person name="Kucerova Z."/>
            <person name="Roache K.F."/>
            <person name="Sabol A.L."/>
            <person name="Besser J."/>
            <person name="Gerner-Smidt P."/>
        </authorList>
    </citation>
    <scope>NUCLEOTIDE SEQUENCE</scope>
    <source>
        <strain evidence="8">PNUSAS002170</strain>
    </source>
</reference>
<dbReference type="SUPFAM" id="SSF46689">
    <property type="entry name" value="Homeodomain-like"/>
    <property type="match status" value="1"/>
</dbReference>
<dbReference type="InterPro" id="IPR011051">
    <property type="entry name" value="RmlC_Cupin_sf"/>
</dbReference>
<keyword evidence="3" id="KW-0238">DNA-binding</keyword>
<dbReference type="PROSITE" id="PS00041">
    <property type="entry name" value="HTH_ARAC_FAMILY_1"/>
    <property type="match status" value="1"/>
</dbReference>
<dbReference type="AlphaFoldDB" id="A0A627B5W3"/>
<organism evidence="8">
    <name type="scientific">Salmonella enterica</name>
    <name type="common">Salmonella choleraesuis</name>
    <dbReference type="NCBI Taxonomy" id="28901"/>
    <lineage>
        <taxon>Bacteria</taxon>
        <taxon>Pseudomonadati</taxon>
        <taxon>Pseudomonadota</taxon>
        <taxon>Gammaproteobacteria</taxon>
        <taxon>Enterobacterales</taxon>
        <taxon>Enterobacteriaceae</taxon>
        <taxon>Salmonella</taxon>
    </lineage>
</organism>
<dbReference type="SMART" id="SM00342">
    <property type="entry name" value="HTH_ARAC"/>
    <property type="match status" value="1"/>
</dbReference>
<dbReference type="GO" id="GO:0043565">
    <property type="term" value="F:sequence-specific DNA binding"/>
    <property type="evidence" value="ECO:0007669"/>
    <property type="project" value="InterPro"/>
</dbReference>
<evidence type="ECO:0000256" key="4">
    <source>
        <dbReference type="ARBA" id="ARBA00023159"/>
    </source>
</evidence>
<accession>A0A627B5W3</accession>
<dbReference type="InterPro" id="IPR018060">
    <property type="entry name" value="HTH_AraC"/>
</dbReference>
<gene>
    <name evidence="8" type="ORF">A9Y31_15530</name>
</gene>
<dbReference type="PROSITE" id="PS01124">
    <property type="entry name" value="HTH_ARAC_FAMILY_2"/>
    <property type="match status" value="1"/>
</dbReference>
<dbReference type="PANTHER" id="PTHR11019:SF199">
    <property type="entry name" value="HTH-TYPE TRANSCRIPTIONAL REGULATOR NIMR"/>
    <property type="match status" value="1"/>
</dbReference>
<dbReference type="CDD" id="cd06124">
    <property type="entry name" value="cupin_NimR-like_N"/>
    <property type="match status" value="1"/>
</dbReference>
<dbReference type="Pfam" id="PF02311">
    <property type="entry name" value="AraC_binding"/>
    <property type="match status" value="1"/>
</dbReference>
<dbReference type="InterPro" id="IPR009057">
    <property type="entry name" value="Homeodomain-like_sf"/>
</dbReference>
<keyword evidence="4" id="KW-0010">Activator</keyword>
<keyword evidence="5" id="KW-0804">Transcription</keyword>
<dbReference type="EMBL" id="AALNVM010000012">
    <property type="protein sequence ID" value="EDB5427734.1"/>
    <property type="molecule type" value="Genomic_DNA"/>
</dbReference>
<evidence type="ECO:0000259" key="7">
    <source>
        <dbReference type="PROSITE" id="PS01124"/>
    </source>
</evidence>
<evidence type="ECO:0000256" key="3">
    <source>
        <dbReference type="ARBA" id="ARBA00023125"/>
    </source>
</evidence>
<evidence type="ECO:0000256" key="1">
    <source>
        <dbReference type="ARBA" id="ARBA00022491"/>
    </source>
</evidence>
<dbReference type="PRINTS" id="PR00032">
    <property type="entry name" value="HTHARAC"/>
</dbReference>
<evidence type="ECO:0000256" key="2">
    <source>
        <dbReference type="ARBA" id="ARBA00023015"/>
    </source>
</evidence>
<proteinExistence type="predicted"/>